<comment type="caution">
    <text evidence="1">The sequence shown here is derived from an EMBL/GenBank/DDBJ whole genome shotgun (WGS) entry which is preliminary data.</text>
</comment>
<evidence type="ECO:0000313" key="1">
    <source>
        <dbReference type="EMBL" id="KAJ1090829.1"/>
    </source>
</evidence>
<protein>
    <submittedName>
        <fullName evidence="1">Uncharacterized protein</fullName>
    </submittedName>
</protein>
<keyword evidence="2" id="KW-1185">Reference proteome</keyword>
<accession>A0AAV7LK10</accession>
<dbReference type="Proteomes" id="UP001066276">
    <property type="component" value="Chromosome 11"/>
</dbReference>
<evidence type="ECO:0000313" key="2">
    <source>
        <dbReference type="Proteomes" id="UP001066276"/>
    </source>
</evidence>
<sequence length="161" mass="18080">MRHSSSCSHWELPFIVLMPPETLLQRPPSALLCLLLPRYLNFHLRICPLYPAPRATPQHPVRFRTTQSPPQVPVLSRIAPRPVRLPLFNVLSGPSHVLPFLRCTSRSSGTRRVLSLPPLVSRSRACCFLYPSPSLYLSAPSMRLVPRLDLLFLTCASPGLP</sequence>
<name>A0AAV7LK10_PLEWA</name>
<dbReference type="AlphaFoldDB" id="A0AAV7LK10"/>
<gene>
    <name evidence="1" type="ORF">NDU88_003957</name>
</gene>
<organism evidence="1 2">
    <name type="scientific">Pleurodeles waltl</name>
    <name type="common">Iberian ribbed newt</name>
    <dbReference type="NCBI Taxonomy" id="8319"/>
    <lineage>
        <taxon>Eukaryota</taxon>
        <taxon>Metazoa</taxon>
        <taxon>Chordata</taxon>
        <taxon>Craniata</taxon>
        <taxon>Vertebrata</taxon>
        <taxon>Euteleostomi</taxon>
        <taxon>Amphibia</taxon>
        <taxon>Batrachia</taxon>
        <taxon>Caudata</taxon>
        <taxon>Salamandroidea</taxon>
        <taxon>Salamandridae</taxon>
        <taxon>Pleurodelinae</taxon>
        <taxon>Pleurodeles</taxon>
    </lineage>
</organism>
<dbReference type="EMBL" id="JANPWB010000015">
    <property type="protein sequence ID" value="KAJ1090829.1"/>
    <property type="molecule type" value="Genomic_DNA"/>
</dbReference>
<reference evidence="1" key="1">
    <citation type="journal article" date="2022" name="bioRxiv">
        <title>Sequencing and chromosome-scale assembly of the giantPleurodeles waltlgenome.</title>
        <authorList>
            <person name="Brown T."/>
            <person name="Elewa A."/>
            <person name="Iarovenko S."/>
            <person name="Subramanian E."/>
            <person name="Araus A.J."/>
            <person name="Petzold A."/>
            <person name="Susuki M."/>
            <person name="Suzuki K.-i.T."/>
            <person name="Hayashi T."/>
            <person name="Toyoda A."/>
            <person name="Oliveira C."/>
            <person name="Osipova E."/>
            <person name="Leigh N.D."/>
            <person name="Simon A."/>
            <person name="Yun M.H."/>
        </authorList>
    </citation>
    <scope>NUCLEOTIDE SEQUENCE</scope>
    <source>
        <strain evidence="1">20211129_DDA</strain>
        <tissue evidence="1">Liver</tissue>
    </source>
</reference>
<proteinExistence type="predicted"/>